<dbReference type="STRING" id="144026.SAMN04488568_10874"/>
<feature type="transmembrane region" description="Helical" evidence="6">
    <location>
        <begin position="117"/>
        <end position="137"/>
    </location>
</feature>
<proteinExistence type="inferred from homology"/>
<dbReference type="PANTHER" id="PTHR31885:SF6">
    <property type="entry name" value="GH04784P"/>
    <property type="match status" value="1"/>
</dbReference>
<keyword evidence="8" id="KW-1185">Reference proteome</keyword>
<evidence type="ECO:0000256" key="1">
    <source>
        <dbReference type="ARBA" id="ARBA00004141"/>
    </source>
</evidence>
<sequence>MTATPITIASDRVSRLILLAALVLGAIYLLDDFGMGAAYPLNVIIKAGGVVLLGIYALRQGRLWLGLGLLAGSAGDAFLALEPSQQAFGILAFGIGHIIYIGLFADALRRRGNRGLPGYLATAVMIVFGAVMLVALQPHFGDLRIAASIYNGIILVMVALALIGRAPRLAVIGALLFLVSDAVLAWRMFAGMLDWAGPVVWVCYFGGQACIALGLSHPDDSARS</sequence>
<dbReference type="GO" id="GO:0016020">
    <property type="term" value="C:membrane"/>
    <property type="evidence" value="ECO:0007669"/>
    <property type="project" value="UniProtKB-SubCell"/>
</dbReference>
<evidence type="ECO:0000256" key="4">
    <source>
        <dbReference type="ARBA" id="ARBA00022989"/>
    </source>
</evidence>
<feature type="transmembrane region" description="Helical" evidence="6">
    <location>
        <begin position="195"/>
        <end position="215"/>
    </location>
</feature>
<keyword evidence="3 6" id="KW-0812">Transmembrane</keyword>
<organism evidence="7 8">
    <name type="scientific">Maricaulis salignorans</name>
    <dbReference type="NCBI Taxonomy" id="144026"/>
    <lineage>
        <taxon>Bacteria</taxon>
        <taxon>Pseudomonadati</taxon>
        <taxon>Pseudomonadota</taxon>
        <taxon>Alphaproteobacteria</taxon>
        <taxon>Maricaulales</taxon>
        <taxon>Maricaulaceae</taxon>
        <taxon>Maricaulis</taxon>
    </lineage>
</organism>
<dbReference type="OrthoDB" id="345840at2"/>
<dbReference type="RefSeq" id="WP_091769606.1">
    <property type="nucleotide sequence ID" value="NZ_FNHG01000008.1"/>
</dbReference>
<dbReference type="AlphaFoldDB" id="A0A1G9S1Q0"/>
<gene>
    <name evidence="7" type="ORF">SAMN04488568_10874</name>
</gene>
<dbReference type="PANTHER" id="PTHR31885">
    <property type="entry name" value="GH04784P"/>
    <property type="match status" value="1"/>
</dbReference>
<protein>
    <submittedName>
        <fullName evidence="7">Uncharacterized membrane protein YhhN</fullName>
    </submittedName>
</protein>
<accession>A0A1G9S1Q0</accession>
<dbReference type="EMBL" id="FNHG01000008">
    <property type="protein sequence ID" value="SDM29342.1"/>
    <property type="molecule type" value="Genomic_DNA"/>
</dbReference>
<dbReference type="Proteomes" id="UP000199759">
    <property type="component" value="Unassembled WGS sequence"/>
</dbReference>
<dbReference type="Pfam" id="PF07947">
    <property type="entry name" value="YhhN"/>
    <property type="match status" value="1"/>
</dbReference>
<dbReference type="InterPro" id="IPR012506">
    <property type="entry name" value="TMEM86B-like"/>
</dbReference>
<evidence type="ECO:0000256" key="5">
    <source>
        <dbReference type="ARBA" id="ARBA00023136"/>
    </source>
</evidence>
<reference evidence="7 8" key="1">
    <citation type="submission" date="2016-10" db="EMBL/GenBank/DDBJ databases">
        <authorList>
            <person name="de Groot N.N."/>
        </authorList>
    </citation>
    <scope>NUCLEOTIDE SEQUENCE [LARGE SCALE GENOMIC DNA]</scope>
    <source>
        <strain evidence="7 8">DSM 16077</strain>
    </source>
</reference>
<name>A0A1G9S1Q0_9PROT</name>
<feature type="transmembrane region" description="Helical" evidence="6">
    <location>
        <begin position="143"/>
        <end position="162"/>
    </location>
</feature>
<dbReference type="GO" id="GO:0016787">
    <property type="term" value="F:hydrolase activity"/>
    <property type="evidence" value="ECO:0007669"/>
    <property type="project" value="TreeGrafter"/>
</dbReference>
<comment type="subcellular location">
    <subcellularLocation>
        <location evidence="1">Membrane</location>
        <topology evidence="1">Multi-pass membrane protein</topology>
    </subcellularLocation>
</comment>
<evidence type="ECO:0000313" key="8">
    <source>
        <dbReference type="Proteomes" id="UP000199759"/>
    </source>
</evidence>
<comment type="similarity">
    <text evidence="2">Belongs to the TMEM86 family.</text>
</comment>
<feature type="transmembrane region" description="Helical" evidence="6">
    <location>
        <begin position="12"/>
        <end position="30"/>
    </location>
</feature>
<evidence type="ECO:0000256" key="3">
    <source>
        <dbReference type="ARBA" id="ARBA00022692"/>
    </source>
</evidence>
<evidence type="ECO:0000256" key="6">
    <source>
        <dbReference type="SAM" id="Phobius"/>
    </source>
</evidence>
<feature type="transmembrane region" description="Helical" evidence="6">
    <location>
        <begin position="63"/>
        <end position="81"/>
    </location>
</feature>
<keyword evidence="4 6" id="KW-1133">Transmembrane helix</keyword>
<evidence type="ECO:0000313" key="7">
    <source>
        <dbReference type="EMBL" id="SDM29342.1"/>
    </source>
</evidence>
<feature type="transmembrane region" description="Helical" evidence="6">
    <location>
        <begin position="87"/>
        <end position="105"/>
    </location>
</feature>
<evidence type="ECO:0000256" key="2">
    <source>
        <dbReference type="ARBA" id="ARBA00007375"/>
    </source>
</evidence>
<feature type="transmembrane region" description="Helical" evidence="6">
    <location>
        <begin position="36"/>
        <end position="56"/>
    </location>
</feature>
<feature type="transmembrane region" description="Helical" evidence="6">
    <location>
        <begin position="169"/>
        <end position="189"/>
    </location>
</feature>
<keyword evidence="5 6" id="KW-0472">Membrane</keyword>